<dbReference type="Proteomes" id="UP001496627">
    <property type="component" value="Unassembled WGS sequence"/>
</dbReference>
<accession>A0ABV0M7T0</accession>
<sequence length="85" mass="9185">MKEIPPPTVSTRDENRYLFCQMAVELPLQDFIESAVKAGWDRKEVLAAVIDAVDNLMPAAGANTEVVAAAWAPTEAGMIAVALRQ</sequence>
<keyword evidence="2" id="KW-1185">Reference proteome</keyword>
<comment type="caution">
    <text evidence="1">The sequence shown here is derived from an EMBL/GenBank/DDBJ whole genome shotgun (WGS) entry which is preliminary data.</text>
</comment>
<dbReference type="EMBL" id="JBEAAL010000020">
    <property type="protein sequence ID" value="MEQ1407802.1"/>
    <property type="molecule type" value="Genomic_DNA"/>
</dbReference>
<name>A0ABV0M7T0_9HYPH</name>
<protein>
    <submittedName>
        <fullName evidence="1">Uncharacterized protein</fullName>
    </submittedName>
</protein>
<organism evidence="1 2">
    <name type="scientific">Neorhizobium phenanthreniclasticum</name>
    <dbReference type="NCBI Taxonomy" id="3157917"/>
    <lineage>
        <taxon>Bacteria</taxon>
        <taxon>Pseudomonadati</taxon>
        <taxon>Pseudomonadota</taxon>
        <taxon>Alphaproteobacteria</taxon>
        <taxon>Hyphomicrobiales</taxon>
        <taxon>Rhizobiaceae</taxon>
        <taxon>Rhizobium/Agrobacterium group</taxon>
        <taxon>Neorhizobium</taxon>
    </lineage>
</organism>
<evidence type="ECO:0000313" key="1">
    <source>
        <dbReference type="EMBL" id="MEQ1407802.1"/>
    </source>
</evidence>
<proteinExistence type="predicted"/>
<dbReference type="RefSeq" id="WP_348864176.1">
    <property type="nucleotide sequence ID" value="NZ_JBEAAL010000020.1"/>
</dbReference>
<evidence type="ECO:0000313" key="2">
    <source>
        <dbReference type="Proteomes" id="UP001496627"/>
    </source>
</evidence>
<reference evidence="1 2" key="1">
    <citation type="submission" date="2024-05" db="EMBL/GenBank/DDBJ databases">
        <title>Neorhizobium sp. Rsf11, a plant growth promoting and heavy metal resistant PAH-degrader.</title>
        <authorList>
            <person name="Golubev S.N."/>
            <person name="Muratova A.Y."/>
            <person name="Markelova M.I."/>
        </authorList>
    </citation>
    <scope>NUCLEOTIDE SEQUENCE [LARGE SCALE GENOMIC DNA]</scope>
    <source>
        <strain evidence="1 2">Rsf11</strain>
    </source>
</reference>
<gene>
    <name evidence="1" type="ORF">ABK249_23045</name>
</gene>